<dbReference type="PROSITE" id="PS51687">
    <property type="entry name" value="SAM_MT_RNA_M5U"/>
    <property type="match status" value="1"/>
</dbReference>
<dbReference type="GO" id="GO:0070041">
    <property type="term" value="F:rRNA (uridine-C5-)-methyltransferase activity"/>
    <property type="evidence" value="ECO:0007669"/>
    <property type="project" value="TreeGrafter"/>
</dbReference>
<feature type="non-terminal residue" evidence="5">
    <location>
        <position position="70"/>
    </location>
</feature>
<dbReference type="SUPFAM" id="SSF53335">
    <property type="entry name" value="S-adenosyl-L-methionine-dependent methyltransferases"/>
    <property type="match status" value="1"/>
</dbReference>
<comment type="similarity">
    <text evidence="4">Belongs to the class I-like SAM-binding methyltransferase superfamily. RNA M5U methyltransferase family.</text>
</comment>
<dbReference type="Proteomes" id="UP000012117">
    <property type="component" value="Unassembled WGS sequence"/>
</dbReference>
<evidence type="ECO:0000256" key="2">
    <source>
        <dbReference type="ARBA" id="ARBA00022679"/>
    </source>
</evidence>
<organism evidence="5 6">
    <name type="scientific">Leptospira interrogans serovar Pyrogenes str. 200701872</name>
    <dbReference type="NCBI Taxonomy" id="1193029"/>
    <lineage>
        <taxon>Bacteria</taxon>
        <taxon>Pseudomonadati</taxon>
        <taxon>Spirochaetota</taxon>
        <taxon>Spirochaetia</taxon>
        <taxon>Leptospirales</taxon>
        <taxon>Leptospiraceae</taxon>
        <taxon>Leptospira</taxon>
    </lineage>
</organism>
<evidence type="ECO:0000313" key="6">
    <source>
        <dbReference type="Proteomes" id="UP000012117"/>
    </source>
</evidence>
<evidence type="ECO:0000256" key="4">
    <source>
        <dbReference type="PROSITE-ProRule" id="PRU01024"/>
    </source>
</evidence>
<gene>
    <name evidence="5" type="ORF">LEP1GSC124_1712</name>
</gene>
<dbReference type="EMBL" id="AKWN02000034">
    <property type="protein sequence ID" value="EMP09423.1"/>
    <property type="molecule type" value="Genomic_DNA"/>
</dbReference>
<dbReference type="GO" id="GO:0070475">
    <property type="term" value="P:rRNA base methylation"/>
    <property type="evidence" value="ECO:0007669"/>
    <property type="project" value="TreeGrafter"/>
</dbReference>
<feature type="binding site" evidence="4">
    <location>
        <position position="22"/>
    </location>
    <ligand>
        <name>S-adenosyl-L-methionine</name>
        <dbReference type="ChEBI" id="CHEBI:59789"/>
    </ligand>
</feature>
<comment type="caution">
    <text evidence="5">The sequence shown here is derived from an EMBL/GenBank/DDBJ whole genome shotgun (WGS) entry which is preliminary data.</text>
</comment>
<feature type="binding site" evidence="4">
    <location>
        <position position="50"/>
    </location>
    <ligand>
        <name>S-adenosyl-L-methionine</name>
        <dbReference type="ChEBI" id="CHEBI:59789"/>
    </ligand>
</feature>
<dbReference type="Gene3D" id="3.40.50.150">
    <property type="entry name" value="Vaccinia Virus protein VP39"/>
    <property type="match status" value="1"/>
</dbReference>
<dbReference type="Gene3D" id="2.40.50.1070">
    <property type="match status" value="1"/>
</dbReference>
<keyword evidence="3 4" id="KW-0949">S-adenosyl-L-methionine</keyword>
<sequence>MDSYKELVCGKEFRVPFDSFFQPNPEGFPPILDFIEKEIPDSFDHLVDLFCGSGFFSRIFAHKFLKITGI</sequence>
<evidence type="ECO:0000256" key="3">
    <source>
        <dbReference type="ARBA" id="ARBA00022691"/>
    </source>
</evidence>
<comment type="caution">
    <text evidence="4">Lacks conserved residue(s) required for the propagation of feature annotation.</text>
</comment>
<dbReference type="AlphaFoldDB" id="M6ZSI2"/>
<evidence type="ECO:0000313" key="5">
    <source>
        <dbReference type="EMBL" id="EMP09423.1"/>
    </source>
</evidence>
<reference evidence="5 6" key="1">
    <citation type="submission" date="2013-01" db="EMBL/GenBank/DDBJ databases">
        <authorList>
            <person name="Harkins D.M."/>
            <person name="Durkin A.S."/>
            <person name="Brinkac L.M."/>
            <person name="Haft D.H."/>
            <person name="Selengut J.D."/>
            <person name="Sanka R."/>
            <person name="DePew J."/>
            <person name="Purushe J."/>
            <person name="Picardeau M."/>
            <person name="Werts C."/>
            <person name="Goarant C."/>
            <person name="Vinetz J.M."/>
            <person name="Sutton G.G."/>
            <person name="Nierman W.C."/>
            <person name="Fouts D.E."/>
        </authorList>
    </citation>
    <scope>NUCLEOTIDE SEQUENCE [LARGE SCALE GENOMIC DNA]</scope>
    <source>
        <strain evidence="5 6">200701872</strain>
    </source>
</reference>
<accession>M6ZSI2</accession>
<evidence type="ECO:0000256" key="1">
    <source>
        <dbReference type="ARBA" id="ARBA00022603"/>
    </source>
</evidence>
<proteinExistence type="inferred from homology"/>
<name>M6ZSI2_LEPIR</name>
<dbReference type="PANTHER" id="PTHR11061">
    <property type="entry name" value="RNA M5U METHYLTRANSFERASE"/>
    <property type="match status" value="1"/>
</dbReference>
<protein>
    <submittedName>
        <fullName evidence="5">tRNA (Uracil-5-)-methyltransferase domain protein</fullName>
    </submittedName>
</protein>
<dbReference type="InterPro" id="IPR029063">
    <property type="entry name" value="SAM-dependent_MTases_sf"/>
</dbReference>
<keyword evidence="2 4" id="KW-0808">Transferase</keyword>
<dbReference type="InterPro" id="IPR010280">
    <property type="entry name" value="U5_MeTrfase_fam"/>
</dbReference>
<dbReference type="PANTHER" id="PTHR11061:SF30">
    <property type="entry name" value="TRNA (URACIL(54)-C(5))-METHYLTRANSFERASE"/>
    <property type="match status" value="1"/>
</dbReference>
<keyword evidence="1 4" id="KW-0489">Methyltransferase</keyword>